<dbReference type="SUPFAM" id="SSF48452">
    <property type="entry name" value="TPR-like"/>
    <property type="match status" value="2"/>
</dbReference>
<reference evidence="7" key="1">
    <citation type="submission" date="2020-11" db="EMBL/GenBank/DDBJ databases">
        <title>Sequencing the genomes of 1000 actinobacteria strains.</title>
        <authorList>
            <person name="Klenk H.-P."/>
        </authorList>
    </citation>
    <scope>NUCLEOTIDE SEQUENCE</scope>
    <source>
        <strain evidence="7">DSM 45356</strain>
    </source>
</reference>
<dbReference type="PROSITE" id="PS51755">
    <property type="entry name" value="OMPR_PHOB"/>
    <property type="match status" value="1"/>
</dbReference>
<dbReference type="Gene3D" id="1.10.10.10">
    <property type="entry name" value="Winged helix-like DNA-binding domain superfamily/Winged helix DNA-binding domain"/>
    <property type="match status" value="1"/>
</dbReference>
<dbReference type="Gene3D" id="1.25.40.10">
    <property type="entry name" value="Tetratricopeptide repeat domain"/>
    <property type="match status" value="2"/>
</dbReference>
<dbReference type="InterPro" id="IPR016032">
    <property type="entry name" value="Sig_transdc_resp-reg_C-effctor"/>
</dbReference>
<evidence type="ECO:0000256" key="1">
    <source>
        <dbReference type="ARBA" id="ARBA00005820"/>
    </source>
</evidence>
<dbReference type="EMBL" id="JADOUF010000001">
    <property type="protein sequence ID" value="MBG6134638.1"/>
    <property type="molecule type" value="Genomic_DNA"/>
</dbReference>
<dbReference type="Pfam" id="PF00486">
    <property type="entry name" value="Trans_reg_C"/>
    <property type="match status" value="1"/>
</dbReference>
<dbReference type="InterPro" id="IPR019734">
    <property type="entry name" value="TPR_rpt"/>
</dbReference>
<gene>
    <name evidence="7" type="ORF">IW245_000832</name>
</gene>
<dbReference type="CDD" id="cd15831">
    <property type="entry name" value="BTAD"/>
    <property type="match status" value="1"/>
</dbReference>
<dbReference type="SUPFAM" id="SSF52540">
    <property type="entry name" value="P-loop containing nucleoside triphosphate hydrolases"/>
    <property type="match status" value="1"/>
</dbReference>
<keyword evidence="3 5" id="KW-0238">DNA-binding</keyword>
<comment type="similarity">
    <text evidence="1">Belongs to the AfsR/DnrI/RedD regulatory family.</text>
</comment>
<sequence length="921" mass="99016">MTASARYTVLGQLRAFDPVRELELGPRRQRSVFAQLLLRANRVVSRDELVDGVWGGQPPPSVTNVVQTYVRRLRGVLEPDRQPREPARILTSVDGGYLLRVGAGQLDLDDFDGDVAAARRLGRLGDRAGAAGTLRTALDRWLGVPLADVTGPFVDVERARLEEHRLAAYEEWAQLEIDLGRHCDLIGELTSAADRHPHRERLLELLMLALYRSGRQTEALAAYRDAHRRTAGLLGLDPGPALQELHRSILAADPALIPTPAALAQLPRPPAGFAGRETELAGLAGAAGPGALTVVTGPAGVGKTALVLHWAHRTAEFPQGRLFADLRGFDPAGPADPGPVLYGFLLALGVPAERIPADPHARSALYRSLLADRRLLVVLDNARDARQVLPLLPGAGGSATVVTSRNRLDALTAREGARPVRLDVLDLADALALLADPVGADRIGAAPVDAHALVELCDRLPLALRIAGSRLAEHPRWPVGAVVDELRCERRRLAALAAEDAGVAATLSLSYRALPAETARLFRLLGLHPGADVDASAAGALLGAAPAAGAAALHVLATAHLVEERSPGRYARHDLVRLYTRQLAATDLTADGRTRATARLLDYYLDTTRRTRAHWRPDQPWPPGLAVEHPPAEPRTFADRAAMMAWFDAEDRTPGALVALAADVGEHARAWWLARELWPFFYGRRNSAEWADTLRTGLAAAGALDDDRGRMAMLGHLGTALNDQRSFEESVDCHRRASALAHRLGDRAAEAGLLLNLGVTYALAGRPHDAARQYQRVVIAARDLGADALAGRALANLAEVALRQDRPRAALTHVADALAAAGEDAVWGQRADLLLYRGQAHRALGEPGPAVEAFRHTLDAARASGQRRTEAEALYELGLLEPAERDRHWRAAQTLAAELGLPLAAELAARLAPDRPRGLFG</sequence>
<dbReference type="RefSeq" id="WP_197001848.1">
    <property type="nucleotide sequence ID" value="NZ_BONS01000023.1"/>
</dbReference>
<dbReference type="AlphaFoldDB" id="A0A8J7GMY6"/>
<dbReference type="InterPro" id="IPR011990">
    <property type="entry name" value="TPR-like_helical_dom_sf"/>
</dbReference>
<dbReference type="Gene3D" id="3.40.50.300">
    <property type="entry name" value="P-loop containing nucleotide triphosphate hydrolases"/>
    <property type="match status" value="1"/>
</dbReference>
<evidence type="ECO:0000313" key="7">
    <source>
        <dbReference type="EMBL" id="MBG6134638.1"/>
    </source>
</evidence>
<dbReference type="GO" id="GO:0006355">
    <property type="term" value="P:regulation of DNA-templated transcription"/>
    <property type="evidence" value="ECO:0007669"/>
    <property type="project" value="InterPro"/>
</dbReference>
<accession>A0A8J7GMY6</accession>
<dbReference type="SMART" id="SM01043">
    <property type="entry name" value="BTAD"/>
    <property type="match status" value="1"/>
</dbReference>
<proteinExistence type="inferred from homology"/>
<protein>
    <submittedName>
        <fullName evidence="7">DNA-binding SARP family transcriptional activator</fullName>
    </submittedName>
</protein>
<dbReference type="GO" id="GO:0003677">
    <property type="term" value="F:DNA binding"/>
    <property type="evidence" value="ECO:0007669"/>
    <property type="project" value="UniProtKB-UniRule"/>
</dbReference>
<feature type="DNA-binding region" description="OmpR/PhoB-type" evidence="5">
    <location>
        <begin position="1"/>
        <end position="101"/>
    </location>
</feature>
<dbReference type="SUPFAM" id="SSF46894">
    <property type="entry name" value="C-terminal effector domain of the bipartite response regulators"/>
    <property type="match status" value="1"/>
</dbReference>
<dbReference type="SMART" id="SM00028">
    <property type="entry name" value="TPR"/>
    <property type="match status" value="4"/>
</dbReference>
<comment type="caution">
    <text evidence="7">The sequence shown here is derived from an EMBL/GenBank/DDBJ whole genome shotgun (WGS) entry which is preliminary data.</text>
</comment>
<dbReference type="SMART" id="SM00862">
    <property type="entry name" value="Trans_reg_C"/>
    <property type="match status" value="1"/>
</dbReference>
<evidence type="ECO:0000256" key="4">
    <source>
        <dbReference type="ARBA" id="ARBA00023163"/>
    </source>
</evidence>
<evidence type="ECO:0000256" key="3">
    <source>
        <dbReference type="ARBA" id="ARBA00023125"/>
    </source>
</evidence>
<name>A0A8J7GMY6_9ACTN</name>
<evidence type="ECO:0000313" key="8">
    <source>
        <dbReference type="Proteomes" id="UP000622552"/>
    </source>
</evidence>
<dbReference type="PANTHER" id="PTHR35807">
    <property type="entry name" value="TRANSCRIPTIONAL REGULATOR REDD-RELATED"/>
    <property type="match status" value="1"/>
</dbReference>
<keyword evidence="2" id="KW-0805">Transcription regulation</keyword>
<dbReference type="InterPro" id="IPR051677">
    <property type="entry name" value="AfsR-DnrI-RedD_regulator"/>
</dbReference>
<dbReference type="Pfam" id="PF13424">
    <property type="entry name" value="TPR_12"/>
    <property type="match status" value="1"/>
</dbReference>
<keyword evidence="4" id="KW-0804">Transcription</keyword>
<dbReference type="InterPro" id="IPR001867">
    <property type="entry name" value="OmpR/PhoB-type_DNA-bd"/>
</dbReference>
<dbReference type="GO" id="GO:0000160">
    <property type="term" value="P:phosphorelay signal transduction system"/>
    <property type="evidence" value="ECO:0007669"/>
    <property type="project" value="InterPro"/>
</dbReference>
<dbReference type="InterPro" id="IPR005158">
    <property type="entry name" value="BTAD"/>
</dbReference>
<organism evidence="7 8">
    <name type="scientific">Longispora fulva</name>
    <dbReference type="NCBI Taxonomy" id="619741"/>
    <lineage>
        <taxon>Bacteria</taxon>
        <taxon>Bacillati</taxon>
        <taxon>Actinomycetota</taxon>
        <taxon>Actinomycetes</taxon>
        <taxon>Micromonosporales</taxon>
        <taxon>Micromonosporaceae</taxon>
        <taxon>Longispora</taxon>
    </lineage>
</organism>
<dbReference type="PRINTS" id="PR00364">
    <property type="entry name" value="DISEASERSIST"/>
</dbReference>
<evidence type="ECO:0000256" key="5">
    <source>
        <dbReference type="PROSITE-ProRule" id="PRU01091"/>
    </source>
</evidence>
<dbReference type="InterPro" id="IPR027417">
    <property type="entry name" value="P-loop_NTPase"/>
</dbReference>
<dbReference type="PANTHER" id="PTHR35807:SF1">
    <property type="entry name" value="TRANSCRIPTIONAL REGULATOR REDD"/>
    <property type="match status" value="1"/>
</dbReference>
<dbReference type="InterPro" id="IPR036388">
    <property type="entry name" value="WH-like_DNA-bd_sf"/>
</dbReference>
<dbReference type="Pfam" id="PF03704">
    <property type="entry name" value="BTAD"/>
    <property type="match status" value="1"/>
</dbReference>
<evidence type="ECO:0000259" key="6">
    <source>
        <dbReference type="PROSITE" id="PS51755"/>
    </source>
</evidence>
<feature type="domain" description="OmpR/PhoB-type" evidence="6">
    <location>
        <begin position="1"/>
        <end position="101"/>
    </location>
</feature>
<dbReference type="Proteomes" id="UP000622552">
    <property type="component" value="Unassembled WGS sequence"/>
</dbReference>
<keyword evidence="8" id="KW-1185">Reference proteome</keyword>
<evidence type="ECO:0000256" key="2">
    <source>
        <dbReference type="ARBA" id="ARBA00023015"/>
    </source>
</evidence>
<dbReference type="CDD" id="cd00383">
    <property type="entry name" value="trans_reg_C"/>
    <property type="match status" value="1"/>
</dbReference>